<name>A0ABP1DYQ1_9APHY</name>
<gene>
    <name evidence="5" type="ORF">GFSPODELE1_LOCUS9043</name>
</gene>
<sequence length="298" mass="32723">MSNPRVWLVTGASSGFGRLMSELVLSKGDIAVATARKPETLDDLKIKYSPSKLLVLKLDVTHAQEIKDVFTKIKETFGRLDVVFNNAGYSTLGEVEATPEDVARGLFDTNFWGATNVSLEAVTFFREENKPAGGRLIINSSEMGVHSVAACGFYSATKHALEGISSALAQELNPEWNIKVTLVEPGTFRTEVLVKLGDGYSHPAYTKPTLLSNIIRAITHDKNLKQGDASKGVEKIYTLSLLPEPPFRLPLGKDALEMVREEANSILEDVSKYESWSEGLDFDALEGVTCRVRKMPKS</sequence>
<comment type="similarity">
    <text evidence="1 4">Belongs to the short-chain dehydrogenases/reductases (SDR) family.</text>
</comment>
<evidence type="ECO:0000256" key="4">
    <source>
        <dbReference type="RuleBase" id="RU000363"/>
    </source>
</evidence>
<dbReference type="InterPro" id="IPR036291">
    <property type="entry name" value="NAD(P)-bd_dom_sf"/>
</dbReference>
<keyword evidence="6" id="KW-1185">Reference proteome</keyword>
<evidence type="ECO:0000313" key="6">
    <source>
        <dbReference type="Proteomes" id="UP001497453"/>
    </source>
</evidence>
<dbReference type="CDD" id="cd05374">
    <property type="entry name" value="17beta-HSD-like_SDR_c"/>
    <property type="match status" value="1"/>
</dbReference>
<dbReference type="PRINTS" id="PR00080">
    <property type="entry name" value="SDRFAMILY"/>
</dbReference>
<dbReference type="InterPro" id="IPR002347">
    <property type="entry name" value="SDR_fam"/>
</dbReference>
<evidence type="ECO:0000313" key="5">
    <source>
        <dbReference type="EMBL" id="CAL1712885.1"/>
    </source>
</evidence>
<dbReference type="Gene3D" id="3.40.50.720">
    <property type="entry name" value="NAD(P)-binding Rossmann-like Domain"/>
    <property type="match status" value="1"/>
</dbReference>
<dbReference type="PRINTS" id="PR00081">
    <property type="entry name" value="GDHRDH"/>
</dbReference>
<organism evidence="5 6">
    <name type="scientific">Somion occarium</name>
    <dbReference type="NCBI Taxonomy" id="3059160"/>
    <lineage>
        <taxon>Eukaryota</taxon>
        <taxon>Fungi</taxon>
        <taxon>Dikarya</taxon>
        <taxon>Basidiomycota</taxon>
        <taxon>Agaricomycotina</taxon>
        <taxon>Agaricomycetes</taxon>
        <taxon>Polyporales</taxon>
        <taxon>Cerrenaceae</taxon>
        <taxon>Somion</taxon>
    </lineage>
</organism>
<dbReference type="SUPFAM" id="SSF51735">
    <property type="entry name" value="NAD(P)-binding Rossmann-fold domains"/>
    <property type="match status" value="1"/>
</dbReference>
<dbReference type="EMBL" id="OZ037950">
    <property type="protein sequence ID" value="CAL1712885.1"/>
    <property type="molecule type" value="Genomic_DNA"/>
</dbReference>
<keyword evidence="3" id="KW-0560">Oxidoreductase</keyword>
<dbReference type="Pfam" id="PF00106">
    <property type="entry name" value="adh_short"/>
    <property type="match status" value="1"/>
</dbReference>
<evidence type="ECO:0000256" key="3">
    <source>
        <dbReference type="ARBA" id="ARBA00023002"/>
    </source>
</evidence>
<dbReference type="InterPro" id="IPR051911">
    <property type="entry name" value="SDR_oxidoreductase"/>
</dbReference>
<dbReference type="PROSITE" id="PS00061">
    <property type="entry name" value="ADH_SHORT"/>
    <property type="match status" value="1"/>
</dbReference>
<protein>
    <recommendedName>
        <fullName evidence="7">NAD(P)-binding protein</fullName>
    </recommendedName>
</protein>
<dbReference type="PANTHER" id="PTHR43976">
    <property type="entry name" value="SHORT CHAIN DEHYDROGENASE"/>
    <property type="match status" value="1"/>
</dbReference>
<evidence type="ECO:0000256" key="1">
    <source>
        <dbReference type="ARBA" id="ARBA00006484"/>
    </source>
</evidence>
<dbReference type="InterPro" id="IPR020904">
    <property type="entry name" value="Sc_DH/Rdtase_CS"/>
</dbReference>
<evidence type="ECO:0000256" key="2">
    <source>
        <dbReference type="ARBA" id="ARBA00022857"/>
    </source>
</evidence>
<reference evidence="6" key="1">
    <citation type="submission" date="2024-04" db="EMBL/GenBank/DDBJ databases">
        <authorList>
            <person name="Shaw F."/>
            <person name="Minotto A."/>
        </authorList>
    </citation>
    <scope>NUCLEOTIDE SEQUENCE [LARGE SCALE GENOMIC DNA]</scope>
</reference>
<evidence type="ECO:0008006" key="7">
    <source>
        <dbReference type="Google" id="ProtNLM"/>
    </source>
</evidence>
<proteinExistence type="inferred from homology"/>
<dbReference type="PANTHER" id="PTHR43976:SF16">
    <property type="entry name" value="SHORT-CHAIN DEHYDROGENASE_REDUCTASE FAMILY PROTEIN"/>
    <property type="match status" value="1"/>
</dbReference>
<accession>A0ABP1DYQ1</accession>
<dbReference type="Proteomes" id="UP001497453">
    <property type="component" value="Chromosome 7"/>
</dbReference>
<keyword evidence="2" id="KW-0521">NADP</keyword>